<sequence>MTLLETIQEYKNIGIAKIIDYEKFNNYTITAHSTQIEGSTLTLDDATLLLNEGLTPKGKPFIHSQMVTDHHKALLFIKEEVSKKRTINAQFIQEINAHIMHSTGTSYNTVLGTIDSSKGEYRKGSVYAGQRYFVNYQKVPGLIDKLCTTINTQLEKKLSDDDKINLSFYTHFELVSIHPFYDGNGRTSRLIMNYLQELFGFPMSVVFKEDKLDYIQSLEKTREENNIQYFYDFMRNQYQKFLQLEIDRYKSQKDNDDYTSIDF</sequence>
<dbReference type="PROSITE" id="PS51459">
    <property type="entry name" value="FIDO"/>
    <property type="match status" value="1"/>
</dbReference>
<keyword evidence="6" id="KW-1185">Reference proteome</keyword>
<dbReference type="InterPro" id="IPR003812">
    <property type="entry name" value="Fido"/>
</dbReference>
<evidence type="ECO:0000313" key="6">
    <source>
        <dbReference type="Proteomes" id="UP000267268"/>
    </source>
</evidence>
<gene>
    <name evidence="5" type="ORF">EI427_25690</name>
</gene>
<dbReference type="OrthoDB" id="9813719at2"/>
<geneLocation type="plasmid" evidence="5">
    <name>unnamed1</name>
</geneLocation>
<keyword evidence="5" id="KW-0614">Plasmid</keyword>
<dbReference type="RefSeq" id="WP_126620537.1">
    <property type="nucleotide sequence ID" value="NZ_CP034564.1"/>
</dbReference>
<dbReference type="PANTHER" id="PTHR13504">
    <property type="entry name" value="FIDO DOMAIN-CONTAINING PROTEIN DDB_G0283145"/>
    <property type="match status" value="1"/>
</dbReference>
<dbReference type="SUPFAM" id="SSF140931">
    <property type="entry name" value="Fic-like"/>
    <property type="match status" value="1"/>
</dbReference>
<feature type="domain" description="Fido" evidence="4">
    <location>
        <begin position="87"/>
        <end position="236"/>
    </location>
</feature>
<evidence type="ECO:0000259" key="4">
    <source>
        <dbReference type="PROSITE" id="PS51459"/>
    </source>
</evidence>
<feature type="site" description="Important for autoinhibition of adenylyltransferase activity" evidence="3">
    <location>
        <position position="37"/>
    </location>
</feature>
<dbReference type="GO" id="GO:0005524">
    <property type="term" value="F:ATP binding"/>
    <property type="evidence" value="ECO:0007669"/>
    <property type="project" value="UniProtKB-KW"/>
</dbReference>
<feature type="binding site" evidence="2">
    <location>
        <begin position="182"/>
        <end position="189"/>
    </location>
    <ligand>
        <name>ATP</name>
        <dbReference type="ChEBI" id="CHEBI:30616"/>
    </ligand>
</feature>
<evidence type="ECO:0000313" key="5">
    <source>
        <dbReference type="EMBL" id="AZQ65631.1"/>
    </source>
</evidence>
<dbReference type="EMBL" id="CP034564">
    <property type="protein sequence ID" value="AZQ65631.1"/>
    <property type="molecule type" value="Genomic_DNA"/>
</dbReference>
<dbReference type="InterPro" id="IPR040198">
    <property type="entry name" value="Fido_containing"/>
</dbReference>
<dbReference type="InterPro" id="IPR036597">
    <property type="entry name" value="Fido-like_dom_sf"/>
</dbReference>
<evidence type="ECO:0000256" key="2">
    <source>
        <dbReference type="PIRSR" id="PIRSR640198-2"/>
    </source>
</evidence>
<dbReference type="AlphaFoldDB" id="A0A3S9PBN1"/>
<dbReference type="Gene3D" id="1.10.3290.10">
    <property type="entry name" value="Fido-like domain"/>
    <property type="match status" value="1"/>
</dbReference>
<accession>A0A3S9PBN1</accession>
<reference evidence="5 6" key="1">
    <citation type="submission" date="2018-12" db="EMBL/GenBank/DDBJ databases">
        <title>Flammeovirga pectinis sp. nov., isolated from the gut of the Korean scallop, Patinopecten yessoensis.</title>
        <authorList>
            <person name="Bae J.-W."/>
            <person name="Jeong Y.-S."/>
            <person name="Kang W."/>
        </authorList>
    </citation>
    <scope>NUCLEOTIDE SEQUENCE [LARGE SCALE GENOMIC DNA]</scope>
    <source>
        <strain evidence="5 6">L12M1</strain>
        <plasmid evidence="5 6">unnamed1</plasmid>
    </source>
</reference>
<dbReference type="PANTHER" id="PTHR13504:SF38">
    <property type="entry name" value="FIDO DOMAIN-CONTAINING PROTEIN"/>
    <property type="match status" value="1"/>
</dbReference>
<dbReference type="Pfam" id="PF02661">
    <property type="entry name" value="Fic"/>
    <property type="match status" value="1"/>
</dbReference>
<keyword evidence="2" id="KW-0067">ATP-binding</keyword>
<protein>
    <submittedName>
        <fullName evidence="5">Fic family protein</fullName>
    </submittedName>
</protein>
<dbReference type="Proteomes" id="UP000267268">
    <property type="component" value="Plasmid unnamed1"/>
</dbReference>
<organism evidence="5 6">
    <name type="scientific">Flammeovirga pectinis</name>
    <dbReference type="NCBI Taxonomy" id="2494373"/>
    <lineage>
        <taxon>Bacteria</taxon>
        <taxon>Pseudomonadati</taxon>
        <taxon>Bacteroidota</taxon>
        <taxon>Cytophagia</taxon>
        <taxon>Cytophagales</taxon>
        <taxon>Flammeovirgaceae</taxon>
        <taxon>Flammeovirga</taxon>
    </lineage>
</organism>
<feature type="active site" evidence="1">
    <location>
        <position position="178"/>
    </location>
</feature>
<keyword evidence="2" id="KW-0547">Nucleotide-binding</keyword>
<proteinExistence type="predicted"/>
<name>A0A3S9PBN1_9BACT</name>
<evidence type="ECO:0000256" key="3">
    <source>
        <dbReference type="PIRSR" id="PIRSR640198-3"/>
    </source>
</evidence>
<evidence type="ECO:0000256" key="1">
    <source>
        <dbReference type="PIRSR" id="PIRSR640198-1"/>
    </source>
</evidence>
<dbReference type="KEGG" id="fll:EI427_25690"/>